<accession>A0A3F3JEB6</accession>
<comment type="caution">
    <text evidence="2">The sequence shown here is derived from an EMBL/GenBank/DDBJ whole genome shotgun (WGS) entry which is preliminary data.</text>
</comment>
<dbReference type="AlphaFoldDB" id="A0A3F3JEB6"/>
<evidence type="ECO:0000313" key="2">
    <source>
        <dbReference type="EMBL" id="OHJ55594.1"/>
    </source>
</evidence>
<dbReference type="EMBL" id="RSUV01000001">
    <property type="protein sequence ID" value="MIV42334.1"/>
    <property type="molecule type" value="Genomic_DNA"/>
</dbReference>
<proteinExistence type="predicted"/>
<dbReference type="EMBL" id="MLTE01000002">
    <property type="protein sequence ID" value="OHJ55594.1"/>
    <property type="molecule type" value="Genomic_DNA"/>
</dbReference>
<name>A0A3F3JEB6_SALER</name>
<evidence type="ECO:0000313" key="1">
    <source>
        <dbReference type="EMBL" id="MIV42334.1"/>
    </source>
</evidence>
<reference evidence="2" key="1">
    <citation type="submission" date="2016-09" db="EMBL/GenBank/DDBJ databases">
        <title>Whole genome sequencing of Salmonella enterica.</title>
        <authorList>
            <person name="Bell R."/>
        </authorList>
    </citation>
    <scope>NUCLEOTIDE SEQUENCE [LARGE SCALE GENOMIC DNA]</scope>
    <source>
        <strain evidence="2">CFSAN044929</strain>
    </source>
</reference>
<sequence>MKVVKGLEKELKWLKKEQRACHFFLFHLIKDFSARAKQGIALQVNGSSDLGEQQDWTQSLVLQFDGPLQQAEAGELPPPPELPEVLIPQFGDYPGIETAHKKTVLLENSSIVNSNFIDGKKVVDSKISNNLPPVDLIHANGVSNTYSKNSTNIQDSFYSVIGQLRLRYSTNNQILKLISEITALWAEQYNRFPSPFAWLNYKNKDHCQWLWDEMHKRCIGIPFQPRNQTQRWNFVIATFDNWKGWTIPQEEYLTIKNPKRKPGKLLSGGLDPSNKEIGHKMILLEELKNAWDQKERRAKNAKKPAVARLTKADQKKLEFIANIEKTTSKNILNNLIENAFNETKIKISTIINPGS</sequence>
<dbReference type="Proteomes" id="UP000866740">
    <property type="component" value="Unassembled WGS sequence"/>
</dbReference>
<protein>
    <submittedName>
        <fullName evidence="2">Uncharacterized protein</fullName>
    </submittedName>
</protein>
<dbReference type="RefSeq" id="WP_070801380.1">
    <property type="nucleotide sequence ID" value="NZ_MLTE01000002.1"/>
</dbReference>
<dbReference type="Proteomes" id="UP000839530">
    <property type="component" value="Unassembled WGS sequence"/>
</dbReference>
<reference evidence="1" key="2">
    <citation type="submission" date="2018-07" db="EMBL/GenBank/DDBJ databases">
        <authorList>
            <consortium name="GenomeTrakr network: Whole genome sequencing for foodborne pathogen traceback"/>
        </authorList>
    </citation>
    <scope>NUCLEOTIDE SEQUENCE [LARGE SCALE GENOMIC DNA]</scope>
    <source>
        <strain evidence="1">CFSAN048114</strain>
    </source>
</reference>
<organism evidence="2">
    <name type="scientific">Salmonella enterica</name>
    <name type="common">Salmonella choleraesuis</name>
    <dbReference type="NCBI Taxonomy" id="28901"/>
    <lineage>
        <taxon>Bacteria</taxon>
        <taxon>Pseudomonadati</taxon>
        <taxon>Pseudomonadota</taxon>
        <taxon>Gammaproteobacteria</taxon>
        <taxon>Enterobacterales</taxon>
        <taxon>Enterobacteriaceae</taxon>
        <taxon>Salmonella</taxon>
    </lineage>
</organism>
<gene>
    <name evidence="1" type="ORF">A7E06_01695</name>
    <name evidence="2" type="ORF">A7S51_03935</name>
</gene>